<keyword evidence="3" id="KW-1185">Reference proteome</keyword>
<evidence type="ECO:0000313" key="2">
    <source>
        <dbReference type="EMBL" id="KAF1989291.1"/>
    </source>
</evidence>
<organism evidence="2 3">
    <name type="scientific">Aulographum hederae CBS 113979</name>
    <dbReference type="NCBI Taxonomy" id="1176131"/>
    <lineage>
        <taxon>Eukaryota</taxon>
        <taxon>Fungi</taxon>
        <taxon>Dikarya</taxon>
        <taxon>Ascomycota</taxon>
        <taxon>Pezizomycotina</taxon>
        <taxon>Dothideomycetes</taxon>
        <taxon>Pleosporomycetidae</taxon>
        <taxon>Aulographales</taxon>
        <taxon>Aulographaceae</taxon>
    </lineage>
</organism>
<dbReference type="EMBL" id="ML977145">
    <property type="protein sequence ID" value="KAF1989291.1"/>
    <property type="molecule type" value="Genomic_DNA"/>
</dbReference>
<evidence type="ECO:0000256" key="1">
    <source>
        <dbReference type="SAM" id="Phobius"/>
    </source>
</evidence>
<reference evidence="2" key="1">
    <citation type="journal article" date="2020" name="Stud. Mycol.">
        <title>101 Dothideomycetes genomes: a test case for predicting lifestyles and emergence of pathogens.</title>
        <authorList>
            <person name="Haridas S."/>
            <person name="Albert R."/>
            <person name="Binder M."/>
            <person name="Bloem J."/>
            <person name="Labutti K."/>
            <person name="Salamov A."/>
            <person name="Andreopoulos B."/>
            <person name="Baker S."/>
            <person name="Barry K."/>
            <person name="Bills G."/>
            <person name="Bluhm B."/>
            <person name="Cannon C."/>
            <person name="Castanera R."/>
            <person name="Culley D."/>
            <person name="Daum C."/>
            <person name="Ezra D."/>
            <person name="Gonzalez J."/>
            <person name="Henrissat B."/>
            <person name="Kuo A."/>
            <person name="Liang C."/>
            <person name="Lipzen A."/>
            <person name="Lutzoni F."/>
            <person name="Magnuson J."/>
            <person name="Mondo S."/>
            <person name="Nolan M."/>
            <person name="Ohm R."/>
            <person name="Pangilinan J."/>
            <person name="Park H.-J."/>
            <person name="Ramirez L."/>
            <person name="Alfaro M."/>
            <person name="Sun H."/>
            <person name="Tritt A."/>
            <person name="Yoshinaga Y."/>
            <person name="Zwiers L.-H."/>
            <person name="Turgeon B."/>
            <person name="Goodwin S."/>
            <person name="Spatafora J."/>
            <person name="Crous P."/>
            <person name="Grigoriev I."/>
        </authorList>
    </citation>
    <scope>NUCLEOTIDE SEQUENCE</scope>
    <source>
        <strain evidence="2">CBS 113979</strain>
    </source>
</reference>
<keyword evidence="1" id="KW-1133">Transmembrane helix</keyword>
<feature type="transmembrane region" description="Helical" evidence="1">
    <location>
        <begin position="18"/>
        <end position="41"/>
    </location>
</feature>
<sequence>MVGAGVCVLYPHSLLASFVIHIIDVGVVARWVALVGNVSLVDSRQLRLIIWIGLRCGSGVGGADKSKKYQQFGLYLDTTNFLRGSSLSPGGMMKTVFDFIR</sequence>
<dbReference type="AlphaFoldDB" id="A0A6G1H7W2"/>
<proteinExistence type="predicted"/>
<accession>A0A6G1H7W2</accession>
<name>A0A6G1H7W2_9PEZI</name>
<keyword evidence="1" id="KW-0472">Membrane</keyword>
<gene>
    <name evidence="2" type="ORF">K402DRAFT_269131</name>
</gene>
<evidence type="ECO:0000313" key="3">
    <source>
        <dbReference type="Proteomes" id="UP000800041"/>
    </source>
</evidence>
<dbReference type="Proteomes" id="UP000800041">
    <property type="component" value="Unassembled WGS sequence"/>
</dbReference>
<keyword evidence="1" id="KW-0812">Transmembrane</keyword>
<protein>
    <submittedName>
        <fullName evidence="2">Uncharacterized protein</fullName>
    </submittedName>
</protein>